<accession>A0A061QKX0</accession>
<evidence type="ECO:0000313" key="2">
    <source>
        <dbReference type="EMBL" id="JAC61302.1"/>
    </source>
</evidence>
<feature type="non-terminal residue" evidence="2">
    <location>
        <position position="241"/>
    </location>
</feature>
<proteinExistence type="predicted"/>
<feature type="region of interest" description="Disordered" evidence="1">
    <location>
        <begin position="76"/>
        <end position="99"/>
    </location>
</feature>
<feature type="compositionally biased region" description="Basic and acidic residues" evidence="1">
    <location>
        <begin position="207"/>
        <end position="219"/>
    </location>
</feature>
<protein>
    <submittedName>
        <fullName evidence="2">Uncharacterized protein</fullName>
    </submittedName>
</protein>
<evidence type="ECO:0000256" key="1">
    <source>
        <dbReference type="SAM" id="MobiDB-lite"/>
    </source>
</evidence>
<feature type="compositionally biased region" description="Basic and acidic residues" evidence="1">
    <location>
        <begin position="89"/>
        <end position="99"/>
    </location>
</feature>
<dbReference type="EMBL" id="GBEZ01025831">
    <property type="protein sequence ID" value="JAC61302.1"/>
    <property type="molecule type" value="Transcribed_RNA"/>
</dbReference>
<feature type="non-terminal residue" evidence="2">
    <location>
        <position position="1"/>
    </location>
</feature>
<organism evidence="2">
    <name type="scientific">Tetraselmis sp. GSL018</name>
    <dbReference type="NCBI Taxonomy" id="582737"/>
    <lineage>
        <taxon>Eukaryota</taxon>
        <taxon>Viridiplantae</taxon>
        <taxon>Chlorophyta</taxon>
        <taxon>core chlorophytes</taxon>
        <taxon>Chlorodendrophyceae</taxon>
        <taxon>Chlorodendrales</taxon>
        <taxon>Chlorodendraceae</taxon>
        <taxon>Tetraselmis</taxon>
    </lineage>
</organism>
<gene>
    <name evidence="2" type="ORF">TSPGSL018_26624</name>
</gene>
<feature type="region of interest" description="Disordered" evidence="1">
    <location>
        <begin position="207"/>
        <end position="241"/>
    </location>
</feature>
<feature type="region of interest" description="Disordered" evidence="1">
    <location>
        <begin position="1"/>
        <end position="38"/>
    </location>
</feature>
<sequence>RTARWLAGGAGAEAQGAIGREGGGRRGRTRQRAAQAGAEATPGCDARLWAISCFLHVGSASVAGVLCELQDGDSGSRDAGQAAPLGDPRSGDGDSCRANEAREATTAQRDRLAGATIKCLMLLLRIAESEDTASLRVEGTHGLSGAAAALLVPLLLESAAPRAHSAAPAPLAATAARLITHLAQSSGAQAEAFKAAVAALPVSDKQRLQRALSERHEPQQQRPSDGPRQLPRRIQLDLSSF</sequence>
<dbReference type="AlphaFoldDB" id="A0A061QKX0"/>
<reference evidence="2" key="1">
    <citation type="submission" date="2014-05" db="EMBL/GenBank/DDBJ databases">
        <title>The transcriptome of the halophilic microalga Tetraselmis sp. GSL018 isolated from the Great Salt Lake, Utah.</title>
        <authorList>
            <person name="Jinkerson R.E."/>
            <person name="D'Adamo S."/>
            <person name="Posewitz M.C."/>
        </authorList>
    </citation>
    <scope>NUCLEOTIDE SEQUENCE</scope>
    <source>
        <strain evidence="2">GSL018</strain>
    </source>
</reference>
<name>A0A061QKX0_9CHLO</name>